<keyword evidence="9" id="KW-1185">Reference proteome</keyword>
<dbReference type="NCBIfam" id="TIGR02937">
    <property type="entry name" value="sigma70-ECF"/>
    <property type="match status" value="1"/>
</dbReference>
<dbReference type="InterPro" id="IPR039425">
    <property type="entry name" value="RNA_pol_sigma-70-like"/>
</dbReference>
<evidence type="ECO:0000259" key="6">
    <source>
        <dbReference type="Pfam" id="PF04542"/>
    </source>
</evidence>
<dbReference type="InterPro" id="IPR036388">
    <property type="entry name" value="WH-like_DNA-bd_sf"/>
</dbReference>
<name>A0ABS5TS85_9ACTN</name>
<keyword evidence="2" id="KW-0805">Transcription regulation</keyword>
<keyword evidence="4" id="KW-0238">DNA-binding</keyword>
<feature type="domain" description="RNA polymerase sigma-70 region 2" evidence="6">
    <location>
        <begin position="12"/>
        <end position="77"/>
    </location>
</feature>
<evidence type="ECO:0000259" key="7">
    <source>
        <dbReference type="Pfam" id="PF08281"/>
    </source>
</evidence>
<evidence type="ECO:0000256" key="1">
    <source>
        <dbReference type="ARBA" id="ARBA00010641"/>
    </source>
</evidence>
<sequence>MASEEEGFQVFVQQHWRSLNRTAFLLTGDRGRAEDLVQSAFEKVHRRWHHVSQMDAPLEYVRRVMVTTAISWRRRRGSGEIPSLSVDVGLHDPYERIDQREQLIGALRQLPNKMRAALVLRYFEDLSEADVAAAMGCSVGTVKSHISRGLQRLREKIGDEPGRLSLPDDPALRRA</sequence>
<dbReference type="PANTHER" id="PTHR43133">
    <property type="entry name" value="RNA POLYMERASE ECF-TYPE SIGMA FACTO"/>
    <property type="match status" value="1"/>
</dbReference>
<evidence type="ECO:0000256" key="2">
    <source>
        <dbReference type="ARBA" id="ARBA00023015"/>
    </source>
</evidence>
<keyword evidence="5" id="KW-0804">Transcription</keyword>
<dbReference type="InterPro" id="IPR013325">
    <property type="entry name" value="RNA_pol_sigma_r2"/>
</dbReference>
<organism evidence="8 9">
    <name type="scientific">Kineosporia corallincola</name>
    <dbReference type="NCBI Taxonomy" id="2835133"/>
    <lineage>
        <taxon>Bacteria</taxon>
        <taxon>Bacillati</taxon>
        <taxon>Actinomycetota</taxon>
        <taxon>Actinomycetes</taxon>
        <taxon>Kineosporiales</taxon>
        <taxon>Kineosporiaceae</taxon>
        <taxon>Kineosporia</taxon>
    </lineage>
</organism>
<dbReference type="Pfam" id="PF08281">
    <property type="entry name" value="Sigma70_r4_2"/>
    <property type="match status" value="1"/>
</dbReference>
<dbReference type="InterPro" id="IPR007627">
    <property type="entry name" value="RNA_pol_sigma70_r2"/>
</dbReference>
<proteinExistence type="inferred from homology"/>
<evidence type="ECO:0000256" key="5">
    <source>
        <dbReference type="ARBA" id="ARBA00023163"/>
    </source>
</evidence>
<dbReference type="Gene3D" id="1.10.1740.10">
    <property type="match status" value="1"/>
</dbReference>
<dbReference type="RefSeq" id="WP_214160189.1">
    <property type="nucleotide sequence ID" value="NZ_JAHBAY010000019.1"/>
</dbReference>
<dbReference type="PANTHER" id="PTHR43133:SF50">
    <property type="entry name" value="ECF RNA POLYMERASE SIGMA FACTOR SIGM"/>
    <property type="match status" value="1"/>
</dbReference>
<dbReference type="SUPFAM" id="SSF88659">
    <property type="entry name" value="Sigma3 and sigma4 domains of RNA polymerase sigma factors"/>
    <property type="match status" value="1"/>
</dbReference>
<dbReference type="Proteomes" id="UP001197247">
    <property type="component" value="Unassembled WGS sequence"/>
</dbReference>
<accession>A0ABS5TS85</accession>
<gene>
    <name evidence="8" type="ORF">KIH74_32185</name>
</gene>
<evidence type="ECO:0000313" key="9">
    <source>
        <dbReference type="Proteomes" id="UP001197247"/>
    </source>
</evidence>
<protein>
    <submittedName>
        <fullName evidence="8">SigE family RNA polymerase sigma factor</fullName>
    </submittedName>
</protein>
<comment type="similarity">
    <text evidence="1">Belongs to the sigma-70 factor family. ECF subfamily.</text>
</comment>
<comment type="caution">
    <text evidence="8">The sequence shown here is derived from an EMBL/GenBank/DDBJ whole genome shotgun (WGS) entry which is preliminary data.</text>
</comment>
<dbReference type="CDD" id="cd06171">
    <property type="entry name" value="Sigma70_r4"/>
    <property type="match status" value="1"/>
</dbReference>
<dbReference type="InterPro" id="IPR013249">
    <property type="entry name" value="RNA_pol_sigma70_r4_t2"/>
</dbReference>
<keyword evidence="3" id="KW-0731">Sigma factor</keyword>
<dbReference type="InterPro" id="IPR014325">
    <property type="entry name" value="RNA_pol_sigma-E_actinobac"/>
</dbReference>
<dbReference type="Gene3D" id="1.10.10.10">
    <property type="entry name" value="Winged helix-like DNA-binding domain superfamily/Winged helix DNA-binding domain"/>
    <property type="match status" value="1"/>
</dbReference>
<dbReference type="InterPro" id="IPR014284">
    <property type="entry name" value="RNA_pol_sigma-70_dom"/>
</dbReference>
<feature type="domain" description="RNA polymerase sigma factor 70 region 4 type 2" evidence="7">
    <location>
        <begin position="101"/>
        <end position="153"/>
    </location>
</feature>
<dbReference type="NCBIfam" id="TIGR02983">
    <property type="entry name" value="SigE-fam_strep"/>
    <property type="match status" value="1"/>
</dbReference>
<dbReference type="SUPFAM" id="SSF88946">
    <property type="entry name" value="Sigma2 domain of RNA polymerase sigma factors"/>
    <property type="match status" value="1"/>
</dbReference>
<evidence type="ECO:0000256" key="4">
    <source>
        <dbReference type="ARBA" id="ARBA00023125"/>
    </source>
</evidence>
<dbReference type="InterPro" id="IPR013324">
    <property type="entry name" value="RNA_pol_sigma_r3/r4-like"/>
</dbReference>
<reference evidence="8 9" key="1">
    <citation type="submission" date="2021-05" db="EMBL/GenBank/DDBJ databases">
        <title>Kineosporia and Streptomyces sp. nov. two new marine actinobacteria isolated from Coral.</title>
        <authorList>
            <person name="Buangrab K."/>
            <person name="Sutthacheep M."/>
            <person name="Yeemin T."/>
            <person name="Harunari E."/>
            <person name="Igarashi Y."/>
            <person name="Kanchanasin P."/>
            <person name="Tanasupawat S."/>
            <person name="Phongsopitanun W."/>
        </authorList>
    </citation>
    <scope>NUCLEOTIDE SEQUENCE [LARGE SCALE GENOMIC DNA]</scope>
    <source>
        <strain evidence="8 9">J2-2</strain>
    </source>
</reference>
<evidence type="ECO:0000256" key="3">
    <source>
        <dbReference type="ARBA" id="ARBA00023082"/>
    </source>
</evidence>
<evidence type="ECO:0000313" key="8">
    <source>
        <dbReference type="EMBL" id="MBT0773648.1"/>
    </source>
</evidence>
<dbReference type="Pfam" id="PF04542">
    <property type="entry name" value="Sigma70_r2"/>
    <property type="match status" value="1"/>
</dbReference>
<dbReference type="EMBL" id="JAHBAY010000019">
    <property type="protein sequence ID" value="MBT0773648.1"/>
    <property type="molecule type" value="Genomic_DNA"/>
</dbReference>